<dbReference type="RefSeq" id="WP_061552963.1">
    <property type="nucleotide sequence ID" value="NZ_LXEX01000031.1"/>
</dbReference>
<dbReference type="CDD" id="cd17021">
    <property type="entry name" value="T3SC_IA_SicP-like"/>
    <property type="match status" value="1"/>
</dbReference>
<sequence length="128" mass="14278">MNQSIKQQISFLSEQLGIDVFLDDKQQAVLLIDGVYPVSIFLIDGVWRFHAMVCYASDVIDSNGGYKKILSANMNEQESEEGGGLCLDESANAILYILNPACNDHAEDLYNKLNGFVNRVDSLREMVL</sequence>
<accession>A0AA91EE30</accession>
<protein>
    <submittedName>
        <fullName evidence="1">Tir family chaperone protein</fullName>
    </submittedName>
</protein>
<proteinExistence type="predicted"/>
<evidence type="ECO:0000313" key="1">
    <source>
        <dbReference type="EMBL" id="OAT59056.1"/>
    </source>
</evidence>
<comment type="caution">
    <text evidence="1">The sequence shown here is derived from an EMBL/GenBank/DDBJ whole genome shotgun (WGS) entry which is preliminary data.</text>
</comment>
<gene>
    <name evidence="1" type="ORF">M993_02359</name>
</gene>
<dbReference type="GO" id="GO:0030254">
    <property type="term" value="P:protein secretion by the type III secretion system"/>
    <property type="evidence" value="ECO:0007669"/>
    <property type="project" value="InterPro"/>
</dbReference>
<evidence type="ECO:0000313" key="2">
    <source>
        <dbReference type="Proteomes" id="UP000078431"/>
    </source>
</evidence>
<dbReference type="AlphaFoldDB" id="A0AA91EE30"/>
<dbReference type="Gene3D" id="3.30.1460.10">
    <property type="match status" value="1"/>
</dbReference>
<dbReference type="EMBL" id="LXEX01000031">
    <property type="protein sequence ID" value="OAT59056.1"/>
    <property type="molecule type" value="Genomic_DNA"/>
</dbReference>
<reference evidence="1 2" key="1">
    <citation type="submission" date="2016-04" db="EMBL/GenBank/DDBJ databases">
        <title>ATOL: Assembling a taxonomically balanced genome-scale reconstruction of the evolutionary history of the Enterobacteriaceae.</title>
        <authorList>
            <person name="Plunkett G.III."/>
            <person name="Neeno-Eckwall E.C."/>
            <person name="Glasner J.D."/>
            <person name="Perna N.T."/>
        </authorList>
    </citation>
    <scope>NUCLEOTIDE SEQUENCE [LARGE SCALE GENOMIC DNA]</scope>
    <source>
        <strain evidence="1 2">ATCC 12841</strain>
    </source>
</reference>
<organism evidence="1 2">
    <name type="scientific">Obesumbacterium proteus ATCC 12841</name>
    <dbReference type="NCBI Taxonomy" id="1354268"/>
    <lineage>
        <taxon>Bacteria</taxon>
        <taxon>Pseudomonadati</taxon>
        <taxon>Pseudomonadota</taxon>
        <taxon>Gammaproteobacteria</taxon>
        <taxon>Enterobacterales</taxon>
        <taxon>Hafniaceae</taxon>
        <taxon>Obesumbacterium</taxon>
    </lineage>
</organism>
<name>A0AA91EE30_9GAMM</name>
<dbReference type="InterPro" id="IPR044530">
    <property type="entry name" value="SicP"/>
</dbReference>
<dbReference type="SUPFAM" id="SSF69635">
    <property type="entry name" value="Type III secretory system chaperone-like"/>
    <property type="match status" value="1"/>
</dbReference>
<keyword evidence="2" id="KW-1185">Reference proteome</keyword>
<dbReference type="Proteomes" id="UP000078431">
    <property type="component" value="Unassembled WGS sequence"/>
</dbReference>